<feature type="non-terminal residue" evidence="1">
    <location>
        <position position="51"/>
    </location>
</feature>
<evidence type="ECO:0000313" key="2">
    <source>
        <dbReference type="Proteomes" id="UP000007174"/>
    </source>
</evidence>
<reference evidence="2" key="1">
    <citation type="journal article" date="2012" name="Nat. Genet.">
        <title>Lifestyle transitions in plant pathogenic Colletotrichum fungi deciphered by genome and transcriptome analyses.</title>
        <authorList>
            <person name="O'Connell R.J."/>
            <person name="Thon M.R."/>
            <person name="Hacquard S."/>
            <person name="Amyotte S.G."/>
            <person name="Kleemann J."/>
            <person name="Torres M.F."/>
            <person name="Damm U."/>
            <person name="Buiate E.A."/>
            <person name="Epstein L."/>
            <person name="Alkan N."/>
            <person name="Altmueller J."/>
            <person name="Alvarado-Balderrama L."/>
            <person name="Bauser C.A."/>
            <person name="Becker C."/>
            <person name="Birren B.W."/>
            <person name="Chen Z."/>
            <person name="Choi J."/>
            <person name="Crouch J.A."/>
            <person name="Duvick J.P."/>
            <person name="Farman M.A."/>
            <person name="Gan P."/>
            <person name="Heiman D."/>
            <person name="Henrissat B."/>
            <person name="Howard R.J."/>
            <person name="Kabbage M."/>
            <person name="Koch C."/>
            <person name="Kracher B."/>
            <person name="Kubo Y."/>
            <person name="Law A.D."/>
            <person name="Lebrun M.-H."/>
            <person name="Lee Y.-H."/>
            <person name="Miyara I."/>
            <person name="Moore N."/>
            <person name="Neumann U."/>
            <person name="Nordstroem K."/>
            <person name="Panaccione D.G."/>
            <person name="Panstruga R."/>
            <person name="Place M."/>
            <person name="Proctor R.H."/>
            <person name="Prusky D."/>
            <person name="Rech G."/>
            <person name="Reinhardt R."/>
            <person name="Rollins J.A."/>
            <person name="Rounsley S."/>
            <person name="Schardl C.L."/>
            <person name="Schwartz D.C."/>
            <person name="Shenoy N."/>
            <person name="Shirasu K."/>
            <person name="Sikhakolli U.R."/>
            <person name="Stueber K."/>
            <person name="Sukno S.A."/>
            <person name="Sweigard J.A."/>
            <person name="Takano Y."/>
            <person name="Takahara H."/>
            <person name="Trail F."/>
            <person name="van der Does H.C."/>
            <person name="Voll L.M."/>
            <person name="Will I."/>
            <person name="Young S."/>
            <person name="Zeng Q."/>
            <person name="Zhang J."/>
            <person name="Zhou S."/>
            <person name="Dickman M.B."/>
            <person name="Schulze-Lefert P."/>
            <person name="Ver Loren van Themaat E."/>
            <person name="Ma L.-J."/>
            <person name="Vaillancourt L.J."/>
        </authorList>
    </citation>
    <scope>NUCLEOTIDE SEQUENCE [LARGE SCALE GENOMIC DNA]</scope>
    <source>
        <strain evidence="2">IMI 349063</strain>
    </source>
</reference>
<evidence type="ECO:0000313" key="1">
    <source>
        <dbReference type="EMBL" id="CCF36579.1"/>
    </source>
</evidence>
<dbReference type="AlphaFoldDB" id="H1V8M6"/>
<name>H1V8M6_COLHI</name>
<accession>H1V8M6</accession>
<organism evidence="1 2">
    <name type="scientific">Colletotrichum higginsianum (strain IMI 349063)</name>
    <name type="common">Crucifer anthracnose fungus</name>
    <dbReference type="NCBI Taxonomy" id="759273"/>
    <lineage>
        <taxon>Eukaryota</taxon>
        <taxon>Fungi</taxon>
        <taxon>Dikarya</taxon>
        <taxon>Ascomycota</taxon>
        <taxon>Pezizomycotina</taxon>
        <taxon>Sordariomycetes</taxon>
        <taxon>Hypocreomycetidae</taxon>
        <taxon>Glomerellales</taxon>
        <taxon>Glomerellaceae</taxon>
        <taxon>Colletotrichum</taxon>
        <taxon>Colletotrichum destructivum species complex</taxon>
    </lineage>
</organism>
<gene>
    <name evidence="1" type="ORF">CH063_08118</name>
</gene>
<protein>
    <submittedName>
        <fullName evidence="1">Uncharacterized protein</fullName>
    </submittedName>
</protein>
<sequence>MRAAERASTGFVHEKFSLNRDTLPPSLSSLLEELKDINSSVGILPQEARDE</sequence>
<dbReference type="STRING" id="759273.H1V8M6"/>
<dbReference type="HOGENOM" id="CLU_3111895_0_0_1"/>
<dbReference type="EMBL" id="CACQ02002045">
    <property type="protein sequence ID" value="CCF36579.1"/>
    <property type="molecule type" value="Genomic_DNA"/>
</dbReference>
<dbReference type="Proteomes" id="UP000007174">
    <property type="component" value="Unassembled WGS sequence"/>
</dbReference>
<proteinExistence type="predicted"/>